<dbReference type="EMBL" id="MU006327">
    <property type="protein sequence ID" value="KAF2847317.1"/>
    <property type="molecule type" value="Genomic_DNA"/>
</dbReference>
<organism evidence="3 4">
    <name type="scientific">Plenodomus tracheiphilus IPT5</name>
    <dbReference type="NCBI Taxonomy" id="1408161"/>
    <lineage>
        <taxon>Eukaryota</taxon>
        <taxon>Fungi</taxon>
        <taxon>Dikarya</taxon>
        <taxon>Ascomycota</taxon>
        <taxon>Pezizomycotina</taxon>
        <taxon>Dothideomycetes</taxon>
        <taxon>Pleosporomycetidae</taxon>
        <taxon>Pleosporales</taxon>
        <taxon>Pleosporineae</taxon>
        <taxon>Leptosphaeriaceae</taxon>
        <taxon>Plenodomus</taxon>
    </lineage>
</organism>
<keyword evidence="2" id="KW-0472">Membrane</keyword>
<accession>A0A6A7AY67</accession>
<feature type="transmembrane region" description="Helical" evidence="2">
    <location>
        <begin position="23"/>
        <end position="50"/>
    </location>
</feature>
<evidence type="ECO:0000313" key="3">
    <source>
        <dbReference type="EMBL" id="KAF2847317.1"/>
    </source>
</evidence>
<feature type="region of interest" description="Disordered" evidence="1">
    <location>
        <begin position="230"/>
        <end position="301"/>
    </location>
</feature>
<name>A0A6A7AY67_9PLEO</name>
<keyword evidence="2" id="KW-1133">Transmembrane helix</keyword>
<feature type="compositionally biased region" description="Low complexity" evidence="1">
    <location>
        <begin position="261"/>
        <end position="272"/>
    </location>
</feature>
<keyword evidence="2" id="KW-0812">Transmembrane</keyword>
<evidence type="ECO:0000256" key="1">
    <source>
        <dbReference type="SAM" id="MobiDB-lite"/>
    </source>
</evidence>
<dbReference type="Proteomes" id="UP000799423">
    <property type="component" value="Unassembled WGS sequence"/>
</dbReference>
<evidence type="ECO:0000313" key="4">
    <source>
        <dbReference type="Proteomes" id="UP000799423"/>
    </source>
</evidence>
<evidence type="ECO:0000256" key="2">
    <source>
        <dbReference type="SAM" id="Phobius"/>
    </source>
</evidence>
<protein>
    <submittedName>
        <fullName evidence="3">Uncharacterized protein</fullName>
    </submittedName>
</protein>
<sequence>MNTISNPVESYTSPTYYQPADPVLLLLAAFLCFFAGCIVASAVAWPFLLLRSPPKVTTHHLIAALSEKTHPIHRHLLEHTQDTVNAAVERAVQAMKDRLDELHERQILNDSVMDGLEKQVEQLSLELSGRRQCAAGRPVKLRKVLSDLQAPMTEGGSSATNDDDNLSAPTIPPPSPPTVPSRSSSPVRHDSDSDSIYGSDSGQPAQTQAEAPEKTQEFDDELAALVGWSELDDASSASERDSDVDAEGETDDGYVPPPVEQTPAAAPATAPASIAQLPGLGNLAKRQIKPLSSMKTKGTRR</sequence>
<gene>
    <name evidence="3" type="ORF">T440DRAFT_539892</name>
</gene>
<feature type="compositionally biased region" description="Pro residues" evidence="1">
    <location>
        <begin position="170"/>
        <end position="179"/>
    </location>
</feature>
<keyword evidence="4" id="KW-1185">Reference proteome</keyword>
<feature type="region of interest" description="Disordered" evidence="1">
    <location>
        <begin position="151"/>
        <end position="217"/>
    </location>
</feature>
<dbReference type="OrthoDB" id="3799210at2759"/>
<reference evidence="3" key="1">
    <citation type="submission" date="2020-01" db="EMBL/GenBank/DDBJ databases">
        <authorList>
            <consortium name="DOE Joint Genome Institute"/>
            <person name="Haridas S."/>
            <person name="Albert R."/>
            <person name="Binder M."/>
            <person name="Bloem J."/>
            <person name="Labutti K."/>
            <person name="Salamov A."/>
            <person name="Andreopoulos B."/>
            <person name="Baker S.E."/>
            <person name="Barry K."/>
            <person name="Bills G."/>
            <person name="Bluhm B.H."/>
            <person name="Cannon C."/>
            <person name="Castanera R."/>
            <person name="Culley D.E."/>
            <person name="Daum C."/>
            <person name="Ezra D."/>
            <person name="Gonzalez J.B."/>
            <person name="Henrissat B."/>
            <person name="Kuo A."/>
            <person name="Liang C."/>
            <person name="Lipzen A."/>
            <person name="Lutzoni F."/>
            <person name="Magnuson J."/>
            <person name="Mondo S."/>
            <person name="Nolan M."/>
            <person name="Ohm R."/>
            <person name="Pangilinan J."/>
            <person name="Park H.-J."/>
            <person name="Ramirez L."/>
            <person name="Alfaro M."/>
            <person name="Sun H."/>
            <person name="Tritt A."/>
            <person name="Yoshinaga Y."/>
            <person name="Zwiers L.-H."/>
            <person name="Turgeon B.G."/>
            <person name="Goodwin S.B."/>
            <person name="Spatafora J.W."/>
            <person name="Crous P.W."/>
            <person name="Grigoriev I.V."/>
        </authorList>
    </citation>
    <scope>NUCLEOTIDE SEQUENCE</scope>
    <source>
        <strain evidence="3">IPT5</strain>
    </source>
</reference>
<dbReference type="AlphaFoldDB" id="A0A6A7AY67"/>
<proteinExistence type="predicted"/>